<evidence type="ECO:0000256" key="1">
    <source>
        <dbReference type="SAM" id="Phobius"/>
    </source>
</evidence>
<keyword evidence="1" id="KW-0812">Transmembrane</keyword>
<name>A0A7G9W7L1_ALKCA</name>
<keyword evidence="1" id="KW-0472">Membrane</keyword>
<reference evidence="2 3" key="1">
    <citation type="submission" date="2020-07" db="EMBL/GenBank/DDBJ databases">
        <title>Alkalicella. sp. LB2 genome.</title>
        <authorList>
            <person name="Postec A."/>
            <person name="Quemeneur M."/>
        </authorList>
    </citation>
    <scope>NUCLEOTIDE SEQUENCE [LARGE SCALE GENOMIC DNA]</scope>
    <source>
        <strain evidence="2 3">LB2</strain>
    </source>
</reference>
<dbReference type="InterPro" id="IPR010390">
    <property type="entry name" value="ABC-2_transporter-like"/>
</dbReference>
<dbReference type="PANTHER" id="PTHR36833:SF1">
    <property type="entry name" value="INTEGRAL MEMBRANE TRANSPORT PROTEIN"/>
    <property type="match status" value="1"/>
</dbReference>
<dbReference type="RefSeq" id="WP_213168561.1">
    <property type="nucleotide sequence ID" value="NZ_CP058559.1"/>
</dbReference>
<accession>A0A7G9W7L1</accession>
<organism evidence="2 3">
    <name type="scientific">Alkalicella caledoniensis</name>
    <dbReference type="NCBI Taxonomy" id="2731377"/>
    <lineage>
        <taxon>Bacteria</taxon>
        <taxon>Bacillati</taxon>
        <taxon>Bacillota</taxon>
        <taxon>Clostridia</taxon>
        <taxon>Eubacteriales</taxon>
        <taxon>Proteinivoracaceae</taxon>
        <taxon>Alkalicella</taxon>
    </lineage>
</organism>
<proteinExistence type="predicted"/>
<feature type="transmembrane region" description="Helical" evidence="1">
    <location>
        <begin position="21"/>
        <end position="45"/>
    </location>
</feature>
<feature type="transmembrane region" description="Helical" evidence="1">
    <location>
        <begin position="148"/>
        <end position="177"/>
    </location>
</feature>
<keyword evidence="3" id="KW-1185">Reference proteome</keyword>
<protein>
    <submittedName>
        <fullName evidence="2">ABC-2 family transporter protein</fullName>
    </submittedName>
</protein>
<gene>
    <name evidence="2" type="ORF">HYG86_07665</name>
</gene>
<feature type="transmembrane region" description="Helical" evidence="1">
    <location>
        <begin position="232"/>
        <end position="253"/>
    </location>
</feature>
<dbReference type="PANTHER" id="PTHR36833">
    <property type="entry name" value="SLR0610 PROTEIN-RELATED"/>
    <property type="match status" value="1"/>
</dbReference>
<keyword evidence="1" id="KW-1133">Transmembrane helix</keyword>
<feature type="transmembrane region" description="Helical" evidence="1">
    <location>
        <begin position="109"/>
        <end position="136"/>
    </location>
</feature>
<evidence type="ECO:0000313" key="2">
    <source>
        <dbReference type="EMBL" id="QNO14673.1"/>
    </source>
</evidence>
<evidence type="ECO:0000313" key="3">
    <source>
        <dbReference type="Proteomes" id="UP000516160"/>
    </source>
</evidence>
<feature type="transmembrane region" description="Helical" evidence="1">
    <location>
        <begin position="189"/>
        <end position="212"/>
    </location>
</feature>
<dbReference type="Pfam" id="PF06182">
    <property type="entry name" value="ABC2_membrane_6"/>
    <property type="match status" value="1"/>
</dbReference>
<sequence length="265" mass="29831">MGLKGQLRFLYILFKLKLARTMAFRFSFFGAFFVDGIMFLIQLLMFSSIYSQVDSIGGWDRQQMLFFIGTFSLINALNMTFFFFGIISIPHKISSGQLDLYITKPVKPLLYLSFENINLGSFPLVLGSIGILIYAVSGMTLEITASMVLGYIILVNLMLILYYDTMVLLRTIAFFVIQASALERLEGELITLCMKIPGVLFEGAFKVIFYLFLPYGIMATIPTQFFTESLSIMQLGYATGIVIIFTAITLGLWKLGLKNYKSASS</sequence>
<dbReference type="AlphaFoldDB" id="A0A7G9W7L1"/>
<dbReference type="EMBL" id="CP058559">
    <property type="protein sequence ID" value="QNO14673.1"/>
    <property type="molecule type" value="Genomic_DNA"/>
</dbReference>
<feature type="transmembrane region" description="Helical" evidence="1">
    <location>
        <begin position="65"/>
        <end position="89"/>
    </location>
</feature>
<dbReference type="KEGG" id="acae:HYG86_07665"/>
<dbReference type="Proteomes" id="UP000516160">
    <property type="component" value="Chromosome"/>
</dbReference>